<evidence type="ECO:0000313" key="11">
    <source>
        <dbReference type="Proteomes" id="UP001596047"/>
    </source>
</evidence>
<comment type="caution">
    <text evidence="10">The sequence shown here is derived from an EMBL/GenBank/DDBJ whole genome shotgun (WGS) entry which is preliminary data.</text>
</comment>
<reference evidence="11" key="1">
    <citation type="journal article" date="2019" name="Int. J. Syst. Evol. Microbiol.">
        <title>The Global Catalogue of Microorganisms (GCM) 10K type strain sequencing project: providing services to taxonomists for standard genome sequencing and annotation.</title>
        <authorList>
            <consortium name="The Broad Institute Genomics Platform"/>
            <consortium name="The Broad Institute Genome Sequencing Center for Infectious Disease"/>
            <person name="Wu L."/>
            <person name="Ma J."/>
        </authorList>
    </citation>
    <scope>NUCLEOTIDE SEQUENCE [LARGE SCALE GENOMIC DNA]</scope>
    <source>
        <strain evidence="11">CGMCC 1.3240</strain>
    </source>
</reference>
<keyword evidence="4" id="KW-0732">Signal</keyword>
<keyword evidence="3" id="KW-0309">Germination</keyword>
<evidence type="ECO:0000256" key="1">
    <source>
        <dbReference type="ARBA" id="ARBA00004635"/>
    </source>
</evidence>
<accession>A0ABW0W8G4</accession>
<dbReference type="InterPro" id="IPR008844">
    <property type="entry name" value="Spore_GerAC-like"/>
</dbReference>
<sequence>MKRTASMMILFSLFVITGCWDRVELNDRAIMLGWGMDILEDGSYRGVAQFVVPSTAPKAEGGSSKDQPYFVKTGIGKNILDAAEDMQRSNSRREFAGHRRAIFLGKRLAKHGLREVIDEYSRNSDLRLRSDVFIIKNGEALDMLNRPYPLEVVPSVAAIKAHEIIGIRPETTLRDFLIAASGEESSPTLPLLELINNDHFGGWKLAGIAIFNEQLKMIGNLPDKEAKLRRWIIGGLKKKTLSVSMPEGKGNFVVDTVQLKSKIQPVINGKKVQINVMLSGKGVVRENNTNLDLSEPKNLRLLEETLNKEVEKSTLQMIKKVQKNLGTDIFKFGTTIHRQYPKEWKTLKKNWSEEFAKIDVSVKVKINVQRVGITGPPTWLPKKEIKKK</sequence>
<keyword evidence="5" id="KW-0472">Membrane</keyword>
<feature type="domain" description="Spore germination protein N-terminal" evidence="9">
    <location>
        <begin position="21"/>
        <end position="193"/>
    </location>
</feature>
<evidence type="ECO:0000259" key="9">
    <source>
        <dbReference type="Pfam" id="PF25198"/>
    </source>
</evidence>
<dbReference type="Gene3D" id="3.30.300.210">
    <property type="entry name" value="Nutrient germinant receptor protein C, domain 3"/>
    <property type="match status" value="1"/>
</dbReference>
<evidence type="ECO:0000256" key="7">
    <source>
        <dbReference type="ARBA" id="ARBA00023288"/>
    </source>
</evidence>
<dbReference type="Pfam" id="PF25198">
    <property type="entry name" value="Spore_GerAC_N"/>
    <property type="match status" value="1"/>
</dbReference>
<dbReference type="PROSITE" id="PS51257">
    <property type="entry name" value="PROKAR_LIPOPROTEIN"/>
    <property type="match status" value="1"/>
</dbReference>
<dbReference type="InterPro" id="IPR057336">
    <property type="entry name" value="GerAC_N"/>
</dbReference>
<dbReference type="Pfam" id="PF05504">
    <property type="entry name" value="Spore_GerAC"/>
    <property type="match status" value="1"/>
</dbReference>
<evidence type="ECO:0000256" key="6">
    <source>
        <dbReference type="ARBA" id="ARBA00023139"/>
    </source>
</evidence>
<keyword evidence="7" id="KW-0449">Lipoprotein</keyword>
<evidence type="ECO:0000256" key="5">
    <source>
        <dbReference type="ARBA" id="ARBA00023136"/>
    </source>
</evidence>
<evidence type="ECO:0000256" key="3">
    <source>
        <dbReference type="ARBA" id="ARBA00022544"/>
    </source>
</evidence>
<dbReference type="Gene3D" id="6.20.190.10">
    <property type="entry name" value="Nutrient germinant receptor protein C, domain 1"/>
    <property type="match status" value="1"/>
</dbReference>
<gene>
    <name evidence="10" type="ORF">ACFPYJ_30110</name>
</gene>
<dbReference type="PANTHER" id="PTHR35789:SF1">
    <property type="entry name" value="SPORE GERMINATION PROTEIN B3"/>
    <property type="match status" value="1"/>
</dbReference>
<keyword evidence="6" id="KW-0564">Palmitate</keyword>
<evidence type="ECO:0000313" key="10">
    <source>
        <dbReference type="EMBL" id="MFC5653294.1"/>
    </source>
</evidence>
<dbReference type="Proteomes" id="UP001596047">
    <property type="component" value="Unassembled WGS sequence"/>
</dbReference>
<comment type="similarity">
    <text evidence="2">Belongs to the GerABKC lipoprotein family.</text>
</comment>
<comment type="subcellular location">
    <subcellularLocation>
        <location evidence="1">Membrane</location>
        <topology evidence="1">Lipid-anchor</topology>
    </subcellularLocation>
</comment>
<keyword evidence="11" id="KW-1185">Reference proteome</keyword>
<evidence type="ECO:0000259" key="8">
    <source>
        <dbReference type="Pfam" id="PF05504"/>
    </source>
</evidence>
<dbReference type="PANTHER" id="PTHR35789">
    <property type="entry name" value="SPORE GERMINATION PROTEIN B3"/>
    <property type="match status" value="1"/>
</dbReference>
<dbReference type="RefSeq" id="WP_379191948.1">
    <property type="nucleotide sequence ID" value="NZ_JBHSOW010000121.1"/>
</dbReference>
<feature type="domain" description="Spore germination GerAC-like C-terminal" evidence="8">
    <location>
        <begin position="207"/>
        <end position="372"/>
    </location>
</feature>
<dbReference type="EMBL" id="JBHSOW010000121">
    <property type="protein sequence ID" value="MFC5653294.1"/>
    <property type="molecule type" value="Genomic_DNA"/>
</dbReference>
<name>A0ABW0W8G4_9BACL</name>
<dbReference type="InterPro" id="IPR046953">
    <property type="entry name" value="Spore_GerAC-like_C"/>
</dbReference>
<organism evidence="10 11">
    <name type="scientific">Paenibacillus solisilvae</name>
    <dbReference type="NCBI Taxonomy" id="2486751"/>
    <lineage>
        <taxon>Bacteria</taxon>
        <taxon>Bacillati</taxon>
        <taxon>Bacillota</taxon>
        <taxon>Bacilli</taxon>
        <taxon>Bacillales</taxon>
        <taxon>Paenibacillaceae</taxon>
        <taxon>Paenibacillus</taxon>
    </lineage>
</organism>
<proteinExistence type="inferred from homology"/>
<evidence type="ECO:0000256" key="2">
    <source>
        <dbReference type="ARBA" id="ARBA00007886"/>
    </source>
</evidence>
<dbReference type="InterPro" id="IPR038501">
    <property type="entry name" value="Spore_GerAC_C_sf"/>
</dbReference>
<dbReference type="NCBIfam" id="TIGR02887">
    <property type="entry name" value="spore_ger_x_C"/>
    <property type="match status" value="1"/>
</dbReference>
<protein>
    <submittedName>
        <fullName evidence="10">Ger(X)C family spore germination protein</fullName>
    </submittedName>
</protein>
<evidence type="ECO:0000256" key="4">
    <source>
        <dbReference type="ARBA" id="ARBA00022729"/>
    </source>
</evidence>